<accession>A0A9I9EL81</accession>
<dbReference type="Gramene" id="MELO3C035407.2.1">
    <property type="protein sequence ID" value="MELO3C035407.2.1"/>
    <property type="gene ID" value="MELO3C035407.2"/>
</dbReference>
<reference evidence="1" key="1">
    <citation type="submission" date="2023-03" db="UniProtKB">
        <authorList>
            <consortium name="EnsemblPlants"/>
        </authorList>
    </citation>
    <scope>IDENTIFICATION</scope>
</reference>
<organism evidence="1">
    <name type="scientific">Cucumis melo</name>
    <name type="common">Muskmelon</name>
    <dbReference type="NCBI Taxonomy" id="3656"/>
    <lineage>
        <taxon>Eukaryota</taxon>
        <taxon>Viridiplantae</taxon>
        <taxon>Streptophyta</taxon>
        <taxon>Embryophyta</taxon>
        <taxon>Tracheophyta</taxon>
        <taxon>Spermatophyta</taxon>
        <taxon>Magnoliopsida</taxon>
        <taxon>eudicotyledons</taxon>
        <taxon>Gunneridae</taxon>
        <taxon>Pentapetalae</taxon>
        <taxon>rosids</taxon>
        <taxon>fabids</taxon>
        <taxon>Cucurbitales</taxon>
        <taxon>Cucurbitaceae</taxon>
        <taxon>Benincaseae</taxon>
        <taxon>Cucumis</taxon>
    </lineage>
</organism>
<name>A0A9I9EL81_CUCME</name>
<proteinExistence type="predicted"/>
<protein>
    <submittedName>
        <fullName evidence="1">Uncharacterized protein</fullName>
    </submittedName>
</protein>
<dbReference type="EnsemblPlants" id="MELO3C035407.2.1">
    <property type="protein sequence ID" value="MELO3C035407.2.1"/>
    <property type="gene ID" value="MELO3C035407.2"/>
</dbReference>
<evidence type="ECO:0000313" key="1">
    <source>
        <dbReference type="EnsemblPlants" id="MELO3C035407.2.1"/>
    </source>
</evidence>
<dbReference type="AlphaFoldDB" id="A0A9I9EL81"/>
<sequence>MVVCVGSLDMLLLQLTFIQLRKHQNMRRKFYLRIKNFEGELLN</sequence>